<dbReference type="AlphaFoldDB" id="A0AAV4XAE0"/>
<name>A0AAV4XAE0_CAEEX</name>
<evidence type="ECO:0000313" key="2">
    <source>
        <dbReference type="Proteomes" id="UP001054945"/>
    </source>
</evidence>
<comment type="caution">
    <text evidence="1">The sequence shown here is derived from an EMBL/GenBank/DDBJ whole genome shotgun (WGS) entry which is preliminary data.</text>
</comment>
<accession>A0AAV4XAE0</accession>
<dbReference type="EMBL" id="BPLR01017436">
    <property type="protein sequence ID" value="GIY91633.1"/>
    <property type="molecule type" value="Genomic_DNA"/>
</dbReference>
<dbReference type="Proteomes" id="UP001054945">
    <property type="component" value="Unassembled WGS sequence"/>
</dbReference>
<protein>
    <submittedName>
        <fullName evidence="1">Uncharacterized protein</fullName>
    </submittedName>
</protein>
<evidence type="ECO:0000313" key="1">
    <source>
        <dbReference type="EMBL" id="GIY91633.1"/>
    </source>
</evidence>
<reference evidence="1 2" key="1">
    <citation type="submission" date="2021-06" db="EMBL/GenBank/DDBJ databases">
        <title>Caerostris extrusa draft genome.</title>
        <authorList>
            <person name="Kono N."/>
            <person name="Arakawa K."/>
        </authorList>
    </citation>
    <scope>NUCLEOTIDE SEQUENCE [LARGE SCALE GENOMIC DNA]</scope>
</reference>
<sequence length="78" mass="8636">MQQRKKIGPGIVAIEYGKGKRSKEGRREVIFIHLICQGGVKSKKYPNFIGTAKKAYPIGSSSISNTLQPDLPLPEFFS</sequence>
<gene>
    <name evidence="1" type="ORF">CEXT_723151</name>
</gene>
<proteinExistence type="predicted"/>
<keyword evidence="2" id="KW-1185">Reference proteome</keyword>
<organism evidence="1 2">
    <name type="scientific">Caerostris extrusa</name>
    <name type="common">Bark spider</name>
    <name type="synonym">Caerostris bankana</name>
    <dbReference type="NCBI Taxonomy" id="172846"/>
    <lineage>
        <taxon>Eukaryota</taxon>
        <taxon>Metazoa</taxon>
        <taxon>Ecdysozoa</taxon>
        <taxon>Arthropoda</taxon>
        <taxon>Chelicerata</taxon>
        <taxon>Arachnida</taxon>
        <taxon>Araneae</taxon>
        <taxon>Araneomorphae</taxon>
        <taxon>Entelegynae</taxon>
        <taxon>Araneoidea</taxon>
        <taxon>Araneidae</taxon>
        <taxon>Caerostris</taxon>
    </lineage>
</organism>